<feature type="domain" description="NACHT" evidence="2">
    <location>
        <begin position="474"/>
        <end position="608"/>
    </location>
</feature>
<protein>
    <recommendedName>
        <fullName evidence="2">NACHT domain-containing protein</fullName>
    </recommendedName>
</protein>
<dbReference type="Proteomes" id="UP000283389">
    <property type="component" value="Unassembled WGS sequence"/>
</dbReference>
<dbReference type="Gene3D" id="3.40.50.300">
    <property type="entry name" value="P-loop containing nucleotide triphosphate hydrolases"/>
    <property type="match status" value="1"/>
</dbReference>
<dbReference type="InterPro" id="IPR056884">
    <property type="entry name" value="NPHP3-like_N"/>
</dbReference>
<accession>A0A423F9G1</accession>
<evidence type="ECO:0000313" key="4">
    <source>
        <dbReference type="Proteomes" id="UP000283389"/>
    </source>
</evidence>
<dbReference type="SUPFAM" id="SSF52540">
    <property type="entry name" value="P-loop containing nucleoside triphosphate hydrolases"/>
    <property type="match status" value="1"/>
</dbReference>
<dbReference type="AlphaFoldDB" id="A0A423F9G1"/>
<dbReference type="InterPro" id="IPR027417">
    <property type="entry name" value="P-loop_NTPase"/>
</dbReference>
<gene>
    <name evidence="3" type="ORF">BK649_12250</name>
</gene>
<comment type="caution">
    <text evidence="3">The sequence shown here is derived from an EMBL/GenBank/DDBJ whole genome shotgun (WGS) entry which is preliminary data.</text>
</comment>
<evidence type="ECO:0000256" key="1">
    <source>
        <dbReference type="ARBA" id="ARBA00022737"/>
    </source>
</evidence>
<dbReference type="Pfam" id="PF24883">
    <property type="entry name" value="NPHP3_N"/>
    <property type="match status" value="1"/>
</dbReference>
<evidence type="ECO:0000259" key="2">
    <source>
        <dbReference type="PROSITE" id="PS50837"/>
    </source>
</evidence>
<dbReference type="EMBL" id="MOAZ01000008">
    <property type="protein sequence ID" value="ROM52846.1"/>
    <property type="molecule type" value="Genomic_DNA"/>
</dbReference>
<evidence type="ECO:0000313" key="3">
    <source>
        <dbReference type="EMBL" id="ROM52846.1"/>
    </source>
</evidence>
<name>A0A423F9G1_9PSED</name>
<dbReference type="PROSITE" id="PS50837">
    <property type="entry name" value="NACHT"/>
    <property type="match status" value="1"/>
</dbReference>
<proteinExistence type="predicted"/>
<dbReference type="PANTHER" id="PTHR46844">
    <property type="entry name" value="SLR5058 PROTEIN"/>
    <property type="match status" value="1"/>
</dbReference>
<reference evidence="3 4" key="1">
    <citation type="submission" date="2016-10" db="EMBL/GenBank/DDBJ databases">
        <title>Comparative genome analysis of multiple Pseudomonas spp. focuses on biocontrol and plant growth promoting traits.</title>
        <authorList>
            <person name="Tao X.-Y."/>
            <person name="Taylor C.G."/>
        </authorList>
    </citation>
    <scope>NUCLEOTIDE SEQUENCE [LARGE SCALE GENOMIC DNA]</scope>
    <source>
        <strain evidence="3 4">36C8</strain>
    </source>
</reference>
<keyword evidence="1" id="KW-0677">Repeat</keyword>
<dbReference type="InterPro" id="IPR007111">
    <property type="entry name" value="NACHT_NTPase"/>
</dbReference>
<dbReference type="PANTHER" id="PTHR46844:SF1">
    <property type="entry name" value="SLR5058 PROTEIN"/>
    <property type="match status" value="1"/>
</dbReference>
<sequence length="895" mass="101946">MQYKQIILDTIQKLSEDDFSKNILIPLLEKIGYEKIEFNGGSYEQGKDIIARLPTALGKEEIHVFQSKKFKPKRSTASRQNFAEYIYQLNQCIIKPIALSSDSRRRPNKVFFVTPFHIDSRHLEEQFEVLSLPNIEVLDGEHLADNILQHWPSFANDIIPDAEIATTPAPEEILNIELNNALNIAEQKKYTEYYNDLNFFVGEVDSSLVFGGTIEYRIEKFPPYSKTEWDEIKKLDSSLKDYGDLGIISSSVLEIEEKYRSDLSAHISADNTKLIKRSDELRVGVASGNQKVTSTLSEAIDHYSKMKDTLTSKGNSNFAATQVLSLLEEFSTQISNDTEILCPPRNGLPITPYTTLQFLYDTRNEVCRFKSELTLILQEILPPPVIYAKIDQASFADKINSRIRNAEAHIQKLNERSLTGGETKAILDEINSLLRTIDTATNQNNSVAHFSITKGTANKNILDISAHSLFDSGCNIAIYGEAGAGKTTTLHMYAEKLYQTQQAGQITLFLPLNRITKKIGEIDQSTRASLIIEEKPFDSLLNAFLIYKSVPASTENRKALTLTLQNSKRCVVIVDALDEASSHAPWVIQALSELPTHINHAQVITSSRNCVKYIREIEFLGITLLPFTKKQLANFINGWIGDREKAGSLLEIIEVKKLYEVAKNPLLATIICSLHSSNVPIPENEPELYWRKIELLCGLYDHHKGICRTQNEKSFLELCCIKLGYRFHRNEIRETSISEMNKFLISDFENRYPSSKIASAIEDLIFSCNILIKQPSSENYGFEHLRYQELLAAKEIERNRSIDITGLIGKEWWKGALYLYAFNHDIQFLIDEIYDKKGNISLYKETLMLMIEARPSRQRNDLITIVNKLAKQDSFDGIGRTSSFDYDYEEEDFYQ</sequence>
<organism evidence="3 4">
    <name type="scientific">Pseudomonas canadensis</name>
    <dbReference type="NCBI Taxonomy" id="915099"/>
    <lineage>
        <taxon>Bacteria</taxon>
        <taxon>Pseudomonadati</taxon>
        <taxon>Pseudomonadota</taxon>
        <taxon>Gammaproteobacteria</taxon>
        <taxon>Pseudomonadales</taxon>
        <taxon>Pseudomonadaceae</taxon>
        <taxon>Pseudomonas</taxon>
    </lineage>
</organism>